<gene>
    <name evidence="2" type="ORF">MYXE_07750</name>
</gene>
<dbReference type="AlphaFoldDB" id="A0AAD1GXC8"/>
<reference evidence="2 3" key="1">
    <citation type="submission" date="2019-12" db="EMBL/GenBank/DDBJ databases">
        <title>Complete genome sequence of Mycolicibacterium xenopi str. JCM15661T.</title>
        <authorList>
            <person name="Yoshida M."/>
            <person name="Fukano H."/>
            <person name="Asakura T."/>
            <person name="Hoshino Y."/>
        </authorList>
    </citation>
    <scope>NUCLEOTIDE SEQUENCE [LARGE SCALE GENOMIC DNA]</scope>
    <source>
        <strain evidence="2 3">JCM 15661T</strain>
    </source>
</reference>
<dbReference type="Gene3D" id="3.30.300.220">
    <property type="match status" value="1"/>
</dbReference>
<dbReference type="Proteomes" id="UP000464624">
    <property type="component" value="Chromosome"/>
</dbReference>
<dbReference type="KEGG" id="mxe:MYXE_07750"/>
<feature type="compositionally biased region" description="Basic and acidic residues" evidence="1">
    <location>
        <begin position="1"/>
        <end position="10"/>
    </location>
</feature>
<dbReference type="SUPFAM" id="SSF52096">
    <property type="entry name" value="ClpP/crotonase"/>
    <property type="match status" value="1"/>
</dbReference>
<evidence type="ECO:0000313" key="3">
    <source>
        <dbReference type="Proteomes" id="UP000464624"/>
    </source>
</evidence>
<proteinExistence type="predicted"/>
<feature type="region of interest" description="Disordered" evidence="1">
    <location>
        <begin position="1"/>
        <end position="24"/>
    </location>
</feature>
<accession>A0AAD1GXC8</accession>
<dbReference type="InterPro" id="IPR029045">
    <property type="entry name" value="ClpP/crotonase-like_dom_sf"/>
</dbReference>
<evidence type="ECO:0000313" key="2">
    <source>
        <dbReference type="EMBL" id="BBU20986.1"/>
    </source>
</evidence>
<organism evidence="2 3">
    <name type="scientific">Mycobacterium xenopi</name>
    <dbReference type="NCBI Taxonomy" id="1789"/>
    <lineage>
        <taxon>Bacteria</taxon>
        <taxon>Bacillati</taxon>
        <taxon>Actinomycetota</taxon>
        <taxon>Actinomycetes</taxon>
        <taxon>Mycobacteriales</taxon>
        <taxon>Mycobacteriaceae</taxon>
        <taxon>Mycobacterium</taxon>
    </lineage>
</organism>
<dbReference type="EMBL" id="AP022314">
    <property type="protein sequence ID" value="BBU20986.1"/>
    <property type="molecule type" value="Genomic_DNA"/>
</dbReference>
<evidence type="ECO:0000256" key="1">
    <source>
        <dbReference type="SAM" id="MobiDB-lite"/>
    </source>
</evidence>
<name>A0AAD1GXC8_MYCXE</name>
<protein>
    <submittedName>
        <fullName evidence="2">Uncharacterized protein</fullName>
    </submittedName>
</protein>
<sequence>MPRASADPRRGQLTQRPSGDGAVTLVGTATAPRLAVERLDGAIVILTITRPHQCNALDSQALRELHRLLNSRTATQSQGSLYSPM</sequence>